<proteinExistence type="predicted"/>
<dbReference type="EMBL" id="JBHRVU010000004">
    <property type="protein sequence ID" value="MFC3442420.1"/>
    <property type="molecule type" value="Genomic_DNA"/>
</dbReference>
<name>A0ABV7NHC7_9SPHN</name>
<sequence length="508" mass="56094">MRHAGICSRILAGLLLTGASVGTAHAAWYQAQSRHFTVYSEGNDAKLRGFAERLEKFDYLLRTITGVTDPERGSPVKVYLLSSEGKVKALARNPNIGGFYTTSDRTAFAVLSREAKSNQFDFGAEEILFHEYTHHFMLHHFPAAYPAWYIEGFAEFFSVVKFPKDGSIEFGNFVLARAPGLFLGEPYPVANLFARNADGLSLRDGDRYYGRAWLLTHYCRYNAARRAELARYLADVANGVKDIQPESYFAGGFAKLNGELNGYMRKRTMSMSRLTPTEMKIDAIVVTPVDPAQGDLIENELRLINHPRTEDLPGIVTAIRSIAAKYPASAYALALLAEAEWAAEQKDAALADADRAIAIDPKSSRAYAVRAEALLEKAHDSDAEADWKAALTSIVRANRADTEDPVPLALFYRYHAMRGGKMPDIGYDGLYKAFTLLPQSPEYRFNFAHATAIRGDYKTASILLDPIAYSPHGSEMREGALRLKTEFDAQAAEKEQGAAKAGNPPPAP</sequence>
<evidence type="ECO:0000313" key="3">
    <source>
        <dbReference type="Proteomes" id="UP001595681"/>
    </source>
</evidence>
<comment type="caution">
    <text evidence="2">The sequence shown here is derived from an EMBL/GenBank/DDBJ whole genome shotgun (WGS) entry which is preliminary data.</text>
</comment>
<gene>
    <name evidence="2" type="ORF">ACFOKF_14695</name>
</gene>
<accession>A0ABV7NHC7</accession>
<evidence type="ECO:0000256" key="1">
    <source>
        <dbReference type="SAM" id="SignalP"/>
    </source>
</evidence>
<keyword evidence="3" id="KW-1185">Reference proteome</keyword>
<evidence type="ECO:0008006" key="4">
    <source>
        <dbReference type="Google" id="ProtNLM"/>
    </source>
</evidence>
<protein>
    <recommendedName>
        <fullName evidence="4">DUF1570 domain-containing protein</fullName>
    </recommendedName>
</protein>
<dbReference type="SUPFAM" id="SSF48452">
    <property type="entry name" value="TPR-like"/>
    <property type="match status" value="1"/>
</dbReference>
<feature type="chain" id="PRO_5046594985" description="DUF1570 domain-containing protein" evidence="1">
    <location>
        <begin position="27"/>
        <end position="508"/>
    </location>
</feature>
<dbReference type="Gene3D" id="1.25.40.10">
    <property type="entry name" value="Tetratricopeptide repeat domain"/>
    <property type="match status" value="1"/>
</dbReference>
<dbReference type="Proteomes" id="UP001595681">
    <property type="component" value="Unassembled WGS sequence"/>
</dbReference>
<reference evidence="3" key="1">
    <citation type="journal article" date="2019" name="Int. J. Syst. Evol. Microbiol.">
        <title>The Global Catalogue of Microorganisms (GCM) 10K type strain sequencing project: providing services to taxonomists for standard genome sequencing and annotation.</title>
        <authorList>
            <consortium name="The Broad Institute Genomics Platform"/>
            <consortium name="The Broad Institute Genome Sequencing Center for Infectious Disease"/>
            <person name="Wu L."/>
            <person name="Ma J."/>
        </authorList>
    </citation>
    <scope>NUCLEOTIDE SEQUENCE [LARGE SCALE GENOMIC DNA]</scope>
    <source>
        <strain evidence="3">CCM 7491</strain>
    </source>
</reference>
<evidence type="ECO:0000313" key="2">
    <source>
        <dbReference type="EMBL" id="MFC3442420.1"/>
    </source>
</evidence>
<keyword evidence="1" id="KW-0732">Signal</keyword>
<organism evidence="2 3">
    <name type="scientific">Sphingobium rhizovicinum</name>
    <dbReference type="NCBI Taxonomy" id="432308"/>
    <lineage>
        <taxon>Bacteria</taxon>
        <taxon>Pseudomonadati</taxon>
        <taxon>Pseudomonadota</taxon>
        <taxon>Alphaproteobacteria</taxon>
        <taxon>Sphingomonadales</taxon>
        <taxon>Sphingomonadaceae</taxon>
        <taxon>Sphingobium</taxon>
    </lineage>
</organism>
<feature type="signal peptide" evidence="1">
    <location>
        <begin position="1"/>
        <end position="26"/>
    </location>
</feature>
<dbReference type="RefSeq" id="WP_380796541.1">
    <property type="nucleotide sequence ID" value="NZ_JBHRVU010000004.1"/>
</dbReference>
<dbReference type="InterPro" id="IPR011990">
    <property type="entry name" value="TPR-like_helical_dom_sf"/>
</dbReference>